<accession>A0AAD6J1G6</accession>
<dbReference type="EMBL" id="JAQGDS010000003">
    <property type="protein sequence ID" value="KAJ6262565.1"/>
    <property type="molecule type" value="Genomic_DNA"/>
</dbReference>
<feature type="region of interest" description="Disordered" evidence="1">
    <location>
        <begin position="250"/>
        <end position="284"/>
    </location>
</feature>
<organism evidence="2 3">
    <name type="scientific">Drechslerella dactyloides</name>
    <name type="common">Nematode-trapping fungus</name>
    <name type="synonym">Arthrobotrys dactyloides</name>
    <dbReference type="NCBI Taxonomy" id="74499"/>
    <lineage>
        <taxon>Eukaryota</taxon>
        <taxon>Fungi</taxon>
        <taxon>Dikarya</taxon>
        <taxon>Ascomycota</taxon>
        <taxon>Pezizomycotina</taxon>
        <taxon>Orbiliomycetes</taxon>
        <taxon>Orbiliales</taxon>
        <taxon>Orbiliaceae</taxon>
        <taxon>Drechslerella</taxon>
    </lineage>
</organism>
<dbReference type="Proteomes" id="UP001221413">
    <property type="component" value="Unassembled WGS sequence"/>
</dbReference>
<evidence type="ECO:0000256" key="1">
    <source>
        <dbReference type="SAM" id="MobiDB-lite"/>
    </source>
</evidence>
<protein>
    <submittedName>
        <fullName evidence="2">Uncharacterized protein</fullName>
    </submittedName>
</protein>
<reference evidence="2" key="1">
    <citation type="submission" date="2023-01" db="EMBL/GenBank/DDBJ databases">
        <title>The chitinases involved in constricting ring structure development in the nematode-trapping fungus Drechslerella dactyloides.</title>
        <authorList>
            <person name="Wang R."/>
            <person name="Zhang L."/>
            <person name="Tang P."/>
            <person name="Li S."/>
            <person name="Liang L."/>
        </authorList>
    </citation>
    <scope>NUCLEOTIDE SEQUENCE</scope>
    <source>
        <strain evidence="2">YMF1.00031</strain>
    </source>
</reference>
<dbReference type="AlphaFoldDB" id="A0AAD6J1G6"/>
<name>A0AAD6J1G6_DREDA</name>
<feature type="compositionally biased region" description="Basic and acidic residues" evidence="1">
    <location>
        <begin position="250"/>
        <end position="282"/>
    </location>
</feature>
<comment type="caution">
    <text evidence="2">The sequence shown here is derived from an EMBL/GenBank/DDBJ whole genome shotgun (WGS) entry which is preliminary data.</text>
</comment>
<evidence type="ECO:0000313" key="3">
    <source>
        <dbReference type="Proteomes" id="UP001221413"/>
    </source>
</evidence>
<proteinExistence type="predicted"/>
<evidence type="ECO:0000313" key="2">
    <source>
        <dbReference type="EMBL" id="KAJ6262565.1"/>
    </source>
</evidence>
<gene>
    <name evidence="2" type="ORF">Dda_3376</name>
</gene>
<keyword evidence="3" id="KW-1185">Reference proteome</keyword>
<sequence>MTEVASPLIVEFGKSADSYFFAYGKHRHAQNVPAGLNALVSNKLRAMAIDFFVSVSIAPDDAFFAVYKDIDGELCWDSGGLDAYPELEAFISKYTVLGEPEQLICPIYVEFGSTQGSFFAVALSKKFATCSHALPADLDNPDDLLSLILGVGDDGKNASFFLMKGKEISHSNLPRGIKIWIRSLEGTESKNLMSLSSLSLPPHPDAAGRYFASIDGKKPSYTISCSPAALSVFEEIYEHWRSDYLEKRTPAAAKVEPKAQSEQQTKERERQEMEKALRRSREQMQALQTARLQQQLNVANNVAAANAAAAMARAARMRAVALNNAMVTQGSVFDPPGTTYYYRGGNPGNF</sequence>